<dbReference type="Pfam" id="PF13476">
    <property type="entry name" value="AAA_23"/>
    <property type="match status" value="1"/>
</dbReference>
<evidence type="ECO:0000313" key="12">
    <source>
        <dbReference type="EMBL" id="XDS51101.1"/>
    </source>
</evidence>
<feature type="compositionally biased region" description="Basic and acidic residues" evidence="8">
    <location>
        <begin position="490"/>
        <end position="528"/>
    </location>
</feature>
<keyword evidence="3" id="KW-0547">Nucleotide-binding</keyword>
<keyword evidence="6" id="KW-0234">DNA repair</keyword>
<dbReference type="EMBL" id="CP129675">
    <property type="protein sequence ID" value="XDS47268.1"/>
    <property type="molecule type" value="Genomic_DNA"/>
</dbReference>
<dbReference type="PANTHER" id="PTHR11059">
    <property type="entry name" value="DNA REPAIR PROTEIN RECN"/>
    <property type="match status" value="1"/>
</dbReference>
<dbReference type="GO" id="GO:0009432">
    <property type="term" value="P:SOS response"/>
    <property type="evidence" value="ECO:0007669"/>
    <property type="project" value="TreeGrafter"/>
</dbReference>
<dbReference type="GO" id="GO:0005524">
    <property type="term" value="F:ATP binding"/>
    <property type="evidence" value="ECO:0007669"/>
    <property type="project" value="UniProtKB-KW"/>
</dbReference>
<evidence type="ECO:0000313" key="11">
    <source>
        <dbReference type="EMBL" id="XDS48024.1"/>
    </source>
</evidence>
<reference evidence="10" key="1">
    <citation type="submission" date="2023-07" db="EMBL/GenBank/DDBJ databases">
        <title>Bifidobacterium aquikefiriaerophilum sp. nov. and Bifidobacterium eccum sp. nov., isolated from water kefir.</title>
        <authorList>
            <person name="Breselge S."/>
            <person name="Bellassi P."/>
            <person name="Barcenilla C."/>
            <person name="Alvarez-Ordonez A."/>
            <person name="Morelli L."/>
            <person name="Cotter P.D."/>
        </authorList>
    </citation>
    <scope>NUCLEOTIDE SEQUENCE</scope>
    <source>
        <strain evidence="12">WK012_4_13</strain>
        <strain evidence="11">WK013_4_14</strain>
        <strain evidence="10">WK048_4_13</strain>
    </source>
</reference>
<dbReference type="InterPro" id="IPR027417">
    <property type="entry name" value="P-loop_NTPase"/>
</dbReference>
<feature type="region of interest" description="Disordered" evidence="8">
    <location>
        <begin position="483"/>
        <end position="539"/>
    </location>
</feature>
<accession>A0AB39UE80</accession>
<comment type="similarity">
    <text evidence="1">Belongs to the RecN family.</text>
</comment>
<evidence type="ECO:0000256" key="2">
    <source>
        <dbReference type="ARBA" id="ARBA00021315"/>
    </source>
</evidence>
<dbReference type="EMBL" id="CP129683">
    <property type="protein sequence ID" value="XDS51101.1"/>
    <property type="molecule type" value="Genomic_DNA"/>
</dbReference>
<evidence type="ECO:0000256" key="7">
    <source>
        <dbReference type="ARBA" id="ARBA00033408"/>
    </source>
</evidence>
<feature type="domain" description="Rad50/SbcC-type AAA" evidence="9">
    <location>
        <begin position="8"/>
        <end position="239"/>
    </location>
</feature>
<sequence length="650" mass="69847">MGTPMLEELEIRNLGPIRHANLGFGAGMTAITGETGAGKSMLLDAIRLISGASAQTGRTDSSDRDVWAQGIFHVAEGSEASSIALSAGVEAEDGELFLTRSLPAQRRSRAILNGHTVPRSLLHDVGMELVTIHGQSDQMRLASTARQREMLDRYAQNEELKDRYSALWGSLQDLDGRLSALTRQQESANDRADYLRESIAKIDAASPKSGELEELRSRRERIENAATIIQGVNDALSSLDASQIGVDEDQPDAIVKIHAAIRALEDIGVPAAFDEIVKRLQSVDEELSDIVFSLAGQLDGDDEDGDLDAINSRIHTLNDLVQHWGTDIGEVMRWRDRAQLELEDLEASPEHVAELKERRIEVLNQLAAAAARLSQSRTHAAVKLGAHVSAELASLAMQGSRLEIKVTSRLQPRSDAPDHKPKDASTHVSSETLEAGLDSHGCDDIEFVFTPFPGSPGLPMGKSASGGELSRLMLALELSMVGRAPSGSPESRDSGDPKASENLGEHAESGHAESDHAEPGHAKSEHTESLTSSSETSQPDGMVFIFDEVDAGVGGKAAVELGKRLATLSRRAQVIVVTHLAQVASWAQTQYTVSKSSVADSAVEGGARIETIVNKVEGESREHEIARMLAGSESTTSLRHARELLESSTI</sequence>
<organism evidence="10">
    <name type="scientific">Bifidobacterium fermentum</name>
    <dbReference type="NCBI Taxonomy" id="3059035"/>
    <lineage>
        <taxon>Bacteria</taxon>
        <taxon>Bacillati</taxon>
        <taxon>Actinomycetota</taxon>
        <taxon>Actinomycetes</taxon>
        <taxon>Bifidobacteriales</taxon>
        <taxon>Bifidobacteriaceae</taxon>
        <taxon>Bifidobacterium</taxon>
    </lineage>
</organism>
<feature type="compositionally biased region" description="Basic and acidic residues" evidence="8">
    <location>
        <begin position="415"/>
        <end position="425"/>
    </location>
</feature>
<dbReference type="AlphaFoldDB" id="A0AB39UE80"/>
<evidence type="ECO:0000259" key="9">
    <source>
        <dbReference type="Pfam" id="PF13476"/>
    </source>
</evidence>
<feature type="region of interest" description="Disordered" evidence="8">
    <location>
        <begin position="406"/>
        <end position="429"/>
    </location>
</feature>
<dbReference type="InterPro" id="IPR038729">
    <property type="entry name" value="Rad50/SbcC_AAA"/>
</dbReference>
<name>A0AB39UE80_9BIFI</name>
<dbReference type="GO" id="GO:0006310">
    <property type="term" value="P:DNA recombination"/>
    <property type="evidence" value="ECO:0007669"/>
    <property type="project" value="InterPro"/>
</dbReference>
<gene>
    <name evidence="12" type="ORF">QN062_02660</name>
    <name evidence="11" type="ORF">QN216_06665</name>
    <name evidence="10" type="ORF">QN217_03785</name>
</gene>
<evidence type="ECO:0000256" key="3">
    <source>
        <dbReference type="ARBA" id="ARBA00022741"/>
    </source>
</evidence>
<evidence type="ECO:0000256" key="1">
    <source>
        <dbReference type="ARBA" id="ARBA00009441"/>
    </source>
</evidence>
<evidence type="ECO:0000256" key="4">
    <source>
        <dbReference type="ARBA" id="ARBA00022763"/>
    </source>
</evidence>
<evidence type="ECO:0000256" key="8">
    <source>
        <dbReference type="SAM" id="MobiDB-lite"/>
    </source>
</evidence>
<protein>
    <recommendedName>
        <fullName evidence="2">DNA repair protein RecN</fullName>
    </recommendedName>
    <alternativeName>
        <fullName evidence="7">Recombination protein N</fullName>
    </alternativeName>
</protein>
<dbReference type="GO" id="GO:0016887">
    <property type="term" value="F:ATP hydrolysis activity"/>
    <property type="evidence" value="ECO:0007669"/>
    <property type="project" value="InterPro"/>
</dbReference>
<proteinExistence type="inferred from homology"/>
<dbReference type="PANTHER" id="PTHR11059:SF0">
    <property type="entry name" value="DNA REPAIR PROTEIN RECN"/>
    <property type="match status" value="1"/>
</dbReference>
<dbReference type="GO" id="GO:0006302">
    <property type="term" value="P:double-strand break repair"/>
    <property type="evidence" value="ECO:0007669"/>
    <property type="project" value="InterPro"/>
</dbReference>
<dbReference type="KEGG" id="bfk:QN062_02660"/>
<dbReference type="GO" id="GO:0043590">
    <property type="term" value="C:bacterial nucleoid"/>
    <property type="evidence" value="ECO:0007669"/>
    <property type="project" value="TreeGrafter"/>
</dbReference>
<dbReference type="Gene3D" id="3.40.50.300">
    <property type="entry name" value="P-loop containing nucleotide triphosphate hydrolases"/>
    <property type="match status" value="3"/>
</dbReference>
<dbReference type="EMBL" id="CP129682">
    <property type="protein sequence ID" value="XDS48024.1"/>
    <property type="molecule type" value="Genomic_DNA"/>
</dbReference>
<keyword evidence="4" id="KW-0227">DNA damage</keyword>
<evidence type="ECO:0000256" key="6">
    <source>
        <dbReference type="ARBA" id="ARBA00023204"/>
    </source>
</evidence>
<evidence type="ECO:0000313" key="10">
    <source>
        <dbReference type="EMBL" id="XDS47268.1"/>
    </source>
</evidence>
<keyword evidence="5" id="KW-0067">ATP-binding</keyword>
<dbReference type="SUPFAM" id="SSF52540">
    <property type="entry name" value="P-loop containing nucleoside triphosphate hydrolases"/>
    <property type="match status" value="3"/>
</dbReference>
<evidence type="ECO:0000256" key="5">
    <source>
        <dbReference type="ARBA" id="ARBA00022840"/>
    </source>
</evidence>
<dbReference type="InterPro" id="IPR004604">
    <property type="entry name" value="DNA_recomb/repair_RecN"/>
</dbReference>